<dbReference type="AlphaFoldDB" id="A0A8T0NCG8"/>
<organism evidence="2 3">
    <name type="scientific">Panicum virgatum</name>
    <name type="common">Blackwell switchgrass</name>
    <dbReference type="NCBI Taxonomy" id="38727"/>
    <lineage>
        <taxon>Eukaryota</taxon>
        <taxon>Viridiplantae</taxon>
        <taxon>Streptophyta</taxon>
        <taxon>Embryophyta</taxon>
        <taxon>Tracheophyta</taxon>
        <taxon>Spermatophyta</taxon>
        <taxon>Magnoliopsida</taxon>
        <taxon>Liliopsida</taxon>
        <taxon>Poales</taxon>
        <taxon>Poaceae</taxon>
        <taxon>PACMAD clade</taxon>
        <taxon>Panicoideae</taxon>
        <taxon>Panicodae</taxon>
        <taxon>Paniceae</taxon>
        <taxon>Panicinae</taxon>
        <taxon>Panicum</taxon>
        <taxon>Panicum sect. Hiantes</taxon>
    </lineage>
</organism>
<feature type="compositionally biased region" description="Low complexity" evidence="1">
    <location>
        <begin position="94"/>
        <end position="118"/>
    </location>
</feature>
<feature type="compositionally biased region" description="Polar residues" evidence="1">
    <location>
        <begin position="69"/>
        <end position="78"/>
    </location>
</feature>
<name>A0A8T0NCG8_PANVG</name>
<keyword evidence="3" id="KW-1185">Reference proteome</keyword>
<reference evidence="2" key="1">
    <citation type="submission" date="2020-05" db="EMBL/GenBank/DDBJ databases">
        <title>WGS assembly of Panicum virgatum.</title>
        <authorList>
            <person name="Lovell J.T."/>
            <person name="Jenkins J."/>
            <person name="Shu S."/>
            <person name="Juenger T.E."/>
            <person name="Schmutz J."/>
        </authorList>
    </citation>
    <scope>NUCLEOTIDE SEQUENCE</scope>
    <source>
        <strain evidence="2">AP13</strain>
    </source>
</reference>
<protein>
    <submittedName>
        <fullName evidence="2">Uncharacterized protein</fullName>
    </submittedName>
</protein>
<evidence type="ECO:0000256" key="1">
    <source>
        <dbReference type="SAM" id="MobiDB-lite"/>
    </source>
</evidence>
<proteinExistence type="predicted"/>
<dbReference type="EMBL" id="CM029053">
    <property type="protein sequence ID" value="KAG2545892.1"/>
    <property type="molecule type" value="Genomic_DNA"/>
</dbReference>
<evidence type="ECO:0000313" key="3">
    <source>
        <dbReference type="Proteomes" id="UP000823388"/>
    </source>
</evidence>
<feature type="compositionally biased region" description="Polar residues" evidence="1">
    <location>
        <begin position="10"/>
        <end position="19"/>
    </location>
</feature>
<sequence length="135" mass="14029">MPSLERSTAEAISSLTWHRSTGAPLRRCPVPAANPDDSGQEPRAPPPLESRRAPPLCGSSAAACRERSSNQAGSSTTAPPLRSPRGELSPPSAPVAASPATRGSVAARSYRPAAPRPAAHWFCRGKGSVAWRGRG</sequence>
<gene>
    <name evidence="2" type="ORF">PVAP13_9KG466092</name>
</gene>
<dbReference type="Proteomes" id="UP000823388">
    <property type="component" value="Chromosome 9K"/>
</dbReference>
<feature type="region of interest" description="Disordered" evidence="1">
    <location>
        <begin position="1"/>
        <end position="118"/>
    </location>
</feature>
<comment type="caution">
    <text evidence="2">The sequence shown here is derived from an EMBL/GenBank/DDBJ whole genome shotgun (WGS) entry which is preliminary data.</text>
</comment>
<accession>A0A8T0NCG8</accession>
<evidence type="ECO:0000313" key="2">
    <source>
        <dbReference type="EMBL" id="KAG2545892.1"/>
    </source>
</evidence>